<evidence type="ECO:0000256" key="9">
    <source>
        <dbReference type="ARBA" id="ARBA00023136"/>
    </source>
</evidence>
<keyword evidence="6" id="KW-0735">Signal-anchor</keyword>
<evidence type="ECO:0000256" key="1">
    <source>
        <dbReference type="ARBA" id="ARBA00004447"/>
    </source>
</evidence>
<evidence type="ECO:0000256" key="11">
    <source>
        <dbReference type="ARBA" id="ARBA00023180"/>
    </source>
</evidence>
<sequence length="299" mass="33686">MQPRMAWEIMHAGILQPARVQERRVRDECVCDPGWRGADCSDNAIAVLAKQVIKDLEFGSSGFRSLTVNRGSSDDTWDHIRGYTSWTAEERTITRAAVERLLPLNDTLTGYDYKRPSIRASRGNRWARCADNVGLLRTQLGAVIDRHDAVLRFNLAPTAGLEDRVGAKTTVRLINRKSAETLMRQATQKPSRRSSVGPPSLDRSIHVLWRPDTYYLYPKLRQSLPRGLFDLIRSDWVEAQVNNYRTIFERLVLAGALGAAAAGVHRPDPLLGWDAQGPDLLHRPHAHGGALRARERVWL</sequence>
<accession>A0A061S482</accession>
<keyword evidence="3" id="KW-0328">Glycosyltransferase</keyword>
<evidence type="ECO:0000256" key="5">
    <source>
        <dbReference type="ARBA" id="ARBA00022692"/>
    </source>
</evidence>
<dbReference type="EMBL" id="GBEZ01007799">
    <property type="protein sequence ID" value="JAC77690.1"/>
    <property type="molecule type" value="Transcribed_RNA"/>
</dbReference>
<dbReference type="InterPro" id="IPR001675">
    <property type="entry name" value="Glyco_trans_29"/>
</dbReference>
<name>A0A061S482_9CHLO</name>
<evidence type="ECO:0000256" key="7">
    <source>
        <dbReference type="ARBA" id="ARBA00022989"/>
    </source>
</evidence>
<evidence type="ECO:0000313" key="14">
    <source>
        <dbReference type="EMBL" id="JAC77690.1"/>
    </source>
</evidence>
<gene>
    <name evidence="14" type="ORF">TSPGSL018_17035</name>
</gene>
<evidence type="ECO:0000256" key="12">
    <source>
        <dbReference type="ARBA" id="ARBA00034249"/>
    </source>
</evidence>
<evidence type="ECO:0000256" key="2">
    <source>
        <dbReference type="ARBA" id="ARBA00006003"/>
    </source>
</evidence>
<comment type="catalytic activity">
    <reaction evidence="12">
        <text>a beta-D-galactoside + CMP-N-acetyl-beta-neuraminate = an N-acetyl-alpha-neuraminyl-(2-&gt;6)-beta-D-galactosyl derivative + CMP + H(+)</text>
        <dbReference type="Rhea" id="RHEA:52104"/>
        <dbReference type="ChEBI" id="CHEBI:15378"/>
        <dbReference type="ChEBI" id="CHEBI:28034"/>
        <dbReference type="ChEBI" id="CHEBI:57812"/>
        <dbReference type="ChEBI" id="CHEBI:60377"/>
        <dbReference type="ChEBI" id="CHEBI:136398"/>
        <dbReference type="EC" id="2.4.3.1"/>
    </reaction>
</comment>
<dbReference type="GO" id="GO:0003835">
    <property type="term" value="F:beta-galactoside alpha-2,6-sialyltransferase activity"/>
    <property type="evidence" value="ECO:0007669"/>
    <property type="project" value="UniProtKB-EC"/>
</dbReference>
<keyword evidence="11" id="KW-0325">Glycoprotein</keyword>
<proteinExistence type="inferred from homology"/>
<dbReference type="GO" id="GO:0097503">
    <property type="term" value="P:sialylation"/>
    <property type="evidence" value="ECO:0007669"/>
    <property type="project" value="TreeGrafter"/>
</dbReference>
<dbReference type="Gene3D" id="3.90.1480.20">
    <property type="entry name" value="Glycosyl transferase family 29"/>
    <property type="match status" value="1"/>
</dbReference>
<comment type="subcellular location">
    <subcellularLocation>
        <location evidence="1">Golgi apparatus</location>
        <location evidence="1">Golgi stack membrane</location>
        <topology evidence="1">Single-pass type II membrane protein</topology>
    </subcellularLocation>
</comment>
<evidence type="ECO:0000256" key="6">
    <source>
        <dbReference type="ARBA" id="ARBA00022968"/>
    </source>
</evidence>
<evidence type="ECO:0000256" key="10">
    <source>
        <dbReference type="ARBA" id="ARBA00023157"/>
    </source>
</evidence>
<dbReference type="GO" id="GO:0032580">
    <property type="term" value="C:Golgi cisterna membrane"/>
    <property type="evidence" value="ECO:0007669"/>
    <property type="project" value="UniProtKB-SubCell"/>
</dbReference>
<dbReference type="EC" id="2.4.3.1" evidence="13"/>
<evidence type="ECO:0000256" key="8">
    <source>
        <dbReference type="ARBA" id="ARBA00023034"/>
    </source>
</evidence>
<reference evidence="14" key="1">
    <citation type="submission" date="2014-05" db="EMBL/GenBank/DDBJ databases">
        <title>The transcriptome of the halophilic microalga Tetraselmis sp. GSL018 isolated from the Great Salt Lake, Utah.</title>
        <authorList>
            <person name="Jinkerson R.E."/>
            <person name="D'Adamo S."/>
            <person name="Posewitz M.C."/>
        </authorList>
    </citation>
    <scope>NUCLEOTIDE SEQUENCE</scope>
    <source>
        <strain evidence="14">GSL018</strain>
    </source>
</reference>
<keyword evidence="5" id="KW-0812">Transmembrane</keyword>
<keyword evidence="7" id="KW-1133">Transmembrane helix</keyword>
<keyword evidence="4" id="KW-0808">Transferase</keyword>
<evidence type="ECO:0000256" key="13">
    <source>
        <dbReference type="ARBA" id="ARBA00034329"/>
    </source>
</evidence>
<keyword evidence="9" id="KW-0472">Membrane</keyword>
<dbReference type="PANTHER" id="PTHR46059:SF1">
    <property type="entry name" value="BETA-GALACTOSIDE ALPHA-2,6-SIALYLTRANSFERASE"/>
    <property type="match status" value="1"/>
</dbReference>
<protein>
    <recommendedName>
        <fullName evidence="13">beta-galactoside alpha-(2,6)-sialyltransferase</fullName>
        <ecNumber evidence="13">2.4.3.1</ecNumber>
    </recommendedName>
</protein>
<keyword evidence="10" id="KW-1015">Disulfide bond</keyword>
<dbReference type="AlphaFoldDB" id="A0A061S482"/>
<organism evidence="14">
    <name type="scientific">Tetraselmis sp. GSL018</name>
    <dbReference type="NCBI Taxonomy" id="582737"/>
    <lineage>
        <taxon>Eukaryota</taxon>
        <taxon>Viridiplantae</taxon>
        <taxon>Chlorophyta</taxon>
        <taxon>core chlorophytes</taxon>
        <taxon>Chlorodendrophyceae</taxon>
        <taxon>Chlorodendrales</taxon>
        <taxon>Chlorodendraceae</taxon>
        <taxon>Tetraselmis</taxon>
    </lineage>
</organism>
<evidence type="ECO:0000256" key="4">
    <source>
        <dbReference type="ARBA" id="ARBA00022679"/>
    </source>
</evidence>
<keyword evidence="8" id="KW-0333">Golgi apparatus</keyword>
<comment type="similarity">
    <text evidence="2">Belongs to the glycosyltransferase 29 family.</text>
</comment>
<dbReference type="InterPro" id="IPR038578">
    <property type="entry name" value="GT29-like_sf"/>
</dbReference>
<dbReference type="PANTHER" id="PTHR46059">
    <property type="entry name" value="BETA-GALACTOSIDE ALPHA-2,6-SIALYLTRANSFERASE"/>
    <property type="match status" value="1"/>
</dbReference>
<evidence type="ECO:0000256" key="3">
    <source>
        <dbReference type="ARBA" id="ARBA00022676"/>
    </source>
</evidence>
<dbReference type="Pfam" id="PF00777">
    <property type="entry name" value="Glyco_transf_29"/>
    <property type="match status" value="1"/>
</dbReference>